<keyword evidence="4" id="KW-1185">Reference proteome</keyword>
<comment type="caution">
    <text evidence="3">The sequence shown here is derived from an EMBL/GenBank/DDBJ whole genome shotgun (WGS) entry which is preliminary data.</text>
</comment>
<keyword evidence="2" id="KW-0472">Membrane</keyword>
<organism evidence="3 4">
    <name type="scientific">Apodospora peruviana</name>
    <dbReference type="NCBI Taxonomy" id="516989"/>
    <lineage>
        <taxon>Eukaryota</taxon>
        <taxon>Fungi</taxon>
        <taxon>Dikarya</taxon>
        <taxon>Ascomycota</taxon>
        <taxon>Pezizomycotina</taxon>
        <taxon>Sordariomycetes</taxon>
        <taxon>Sordariomycetidae</taxon>
        <taxon>Sordariales</taxon>
        <taxon>Lasiosphaeriaceae</taxon>
        <taxon>Apodospora</taxon>
    </lineage>
</organism>
<evidence type="ECO:0000313" key="3">
    <source>
        <dbReference type="EMBL" id="KAK3331456.1"/>
    </source>
</evidence>
<feature type="transmembrane region" description="Helical" evidence="2">
    <location>
        <begin position="378"/>
        <end position="399"/>
    </location>
</feature>
<feature type="compositionally biased region" description="Polar residues" evidence="1">
    <location>
        <begin position="622"/>
        <end position="635"/>
    </location>
</feature>
<dbReference type="AlphaFoldDB" id="A0AAE0MG93"/>
<feature type="transmembrane region" description="Helical" evidence="2">
    <location>
        <begin position="570"/>
        <end position="589"/>
    </location>
</feature>
<feature type="transmembrane region" description="Helical" evidence="2">
    <location>
        <begin position="45"/>
        <end position="62"/>
    </location>
</feature>
<feature type="transmembrane region" description="Helical" evidence="2">
    <location>
        <begin position="94"/>
        <end position="118"/>
    </location>
</feature>
<feature type="compositionally biased region" description="Basic and acidic residues" evidence="1">
    <location>
        <begin position="679"/>
        <end position="688"/>
    </location>
</feature>
<reference evidence="3" key="1">
    <citation type="journal article" date="2023" name="Mol. Phylogenet. Evol.">
        <title>Genome-scale phylogeny and comparative genomics of the fungal order Sordariales.</title>
        <authorList>
            <person name="Hensen N."/>
            <person name="Bonometti L."/>
            <person name="Westerberg I."/>
            <person name="Brannstrom I.O."/>
            <person name="Guillou S."/>
            <person name="Cros-Aarteil S."/>
            <person name="Calhoun S."/>
            <person name="Haridas S."/>
            <person name="Kuo A."/>
            <person name="Mondo S."/>
            <person name="Pangilinan J."/>
            <person name="Riley R."/>
            <person name="LaButti K."/>
            <person name="Andreopoulos B."/>
            <person name="Lipzen A."/>
            <person name="Chen C."/>
            <person name="Yan M."/>
            <person name="Daum C."/>
            <person name="Ng V."/>
            <person name="Clum A."/>
            <person name="Steindorff A."/>
            <person name="Ohm R.A."/>
            <person name="Martin F."/>
            <person name="Silar P."/>
            <person name="Natvig D.O."/>
            <person name="Lalanne C."/>
            <person name="Gautier V."/>
            <person name="Ament-Velasquez S.L."/>
            <person name="Kruys A."/>
            <person name="Hutchinson M.I."/>
            <person name="Powell A.J."/>
            <person name="Barry K."/>
            <person name="Miller A.N."/>
            <person name="Grigoriev I.V."/>
            <person name="Debuchy R."/>
            <person name="Gladieux P."/>
            <person name="Hiltunen Thoren M."/>
            <person name="Johannesson H."/>
        </authorList>
    </citation>
    <scope>NUCLEOTIDE SEQUENCE</scope>
    <source>
        <strain evidence="3">CBS 118394</strain>
    </source>
</reference>
<accession>A0AAE0MG93</accession>
<protein>
    <submittedName>
        <fullName evidence="3">Uncharacterized protein</fullName>
    </submittedName>
</protein>
<feature type="transmembrane region" description="Helical" evidence="2">
    <location>
        <begin position="312"/>
        <end position="332"/>
    </location>
</feature>
<evidence type="ECO:0000313" key="4">
    <source>
        <dbReference type="Proteomes" id="UP001283341"/>
    </source>
</evidence>
<sequence>MASSSPGGGGGAHFISDGLPAVQSYPSCYVFGDSSLYGVGIRTSYYLQYLAAVLSILFLRGQDLISPWLFLSFVPLVAANFVALTISSTATNGLVVLDWAIVFGLVFWSIVFLARAVFYKPAGGSSLLWYQIDAPSRAALRQDLAKETGRVAVSDQEVEWDRRYVAVIKVLGAEGSGSRKVTGNDAARHAALQRPLQEYADAFASARGSPVFGEAANHVLTLYEDEGRTRDIVGRMIVSNTDVGSFRDAHAEALRLANVPFDQARVTTQALAKIAMEELYPGPVSYPPRSARQVMADFEAWAGTSGLVGCGLALFLYAGYLAFTIWVLFRGIDHGAKRGCDVRIIFFVVPVSIYNRAALTALRVLACIWFALVGVPALLLGIGFLVLAIVGWWTGATVAQRRGVTRMTKKVNATGFKAVAYDAGGTAEKGKGATTAVASTSAPQFPGVFRGSRASDMFFDAVESPQASTALVQQQEKSKGASAGHFDDPALEEYNNNTTGPGIRGGGPAAGSRSSGVAGRMLVVARSKLEWILVLPLVHTVVVVELTILINKLDMGKQRTFTSTGELLAFFLGAFLLLRVLGRCLLSAADGSRKRRSARWFEERWRVLTDPPNRWPDFSGDDISSNMRTTGTATQEPRPADKNTAATRKDSQGVGGGGLQKVYTWQSAGRRSTRSSMGRFKEMMDDDK</sequence>
<name>A0AAE0MG93_9PEZI</name>
<dbReference type="Proteomes" id="UP001283341">
    <property type="component" value="Unassembled WGS sequence"/>
</dbReference>
<gene>
    <name evidence="3" type="ORF">B0H66DRAFT_598937</name>
</gene>
<keyword evidence="2" id="KW-1133">Transmembrane helix</keyword>
<reference evidence="3" key="2">
    <citation type="submission" date="2023-06" db="EMBL/GenBank/DDBJ databases">
        <authorList>
            <consortium name="Lawrence Berkeley National Laboratory"/>
            <person name="Haridas S."/>
            <person name="Hensen N."/>
            <person name="Bonometti L."/>
            <person name="Westerberg I."/>
            <person name="Brannstrom I.O."/>
            <person name="Guillou S."/>
            <person name="Cros-Aarteil S."/>
            <person name="Calhoun S."/>
            <person name="Kuo A."/>
            <person name="Mondo S."/>
            <person name="Pangilinan J."/>
            <person name="Riley R."/>
            <person name="Labutti K."/>
            <person name="Andreopoulos B."/>
            <person name="Lipzen A."/>
            <person name="Chen C."/>
            <person name="Yanf M."/>
            <person name="Daum C."/>
            <person name="Ng V."/>
            <person name="Clum A."/>
            <person name="Steindorff A."/>
            <person name="Ohm R."/>
            <person name="Martin F."/>
            <person name="Silar P."/>
            <person name="Natvig D."/>
            <person name="Lalanne C."/>
            <person name="Gautier V."/>
            <person name="Ament-Velasquez S.L."/>
            <person name="Kruys A."/>
            <person name="Hutchinson M.I."/>
            <person name="Powell A.J."/>
            <person name="Barry K."/>
            <person name="Miller A.N."/>
            <person name="Grigoriev I.V."/>
            <person name="Debuchy R."/>
            <person name="Gladieux P."/>
            <person name="Thoren M.H."/>
            <person name="Johannesson H."/>
        </authorList>
    </citation>
    <scope>NUCLEOTIDE SEQUENCE</scope>
    <source>
        <strain evidence="3">CBS 118394</strain>
    </source>
</reference>
<feature type="transmembrane region" description="Helical" evidence="2">
    <location>
        <begin position="68"/>
        <end position="87"/>
    </location>
</feature>
<feature type="compositionally biased region" description="Polar residues" evidence="1">
    <location>
        <begin position="663"/>
        <end position="676"/>
    </location>
</feature>
<evidence type="ECO:0000256" key="1">
    <source>
        <dbReference type="SAM" id="MobiDB-lite"/>
    </source>
</evidence>
<keyword evidence="2" id="KW-0812">Transmembrane</keyword>
<dbReference type="EMBL" id="JAUEDM010000001">
    <property type="protein sequence ID" value="KAK3331456.1"/>
    <property type="molecule type" value="Genomic_DNA"/>
</dbReference>
<feature type="region of interest" description="Disordered" evidence="1">
    <location>
        <begin position="618"/>
        <end position="688"/>
    </location>
</feature>
<evidence type="ECO:0000256" key="2">
    <source>
        <dbReference type="SAM" id="Phobius"/>
    </source>
</evidence>
<proteinExistence type="predicted"/>
<feature type="transmembrane region" description="Helical" evidence="2">
    <location>
        <begin position="529"/>
        <end position="550"/>
    </location>
</feature>